<reference evidence="4 5" key="1">
    <citation type="submission" date="2018-09" db="EMBL/GenBank/DDBJ databases">
        <title>Genomic investigation of the strawberry pathogen Phytophthora fragariae indicates pathogenicity is determined by transcriptional variation in three key races.</title>
        <authorList>
            <person name="Adams T.M."/>
            <person name="Armitage A.D."/>
            <person name="Sobczyk M.K."/>
            <person name="Bates H.J."/>
            <person name="Dunwell J.M."/>
            <person name="Nellist C.F."/>
            <person name="Harrison R.J."/>
        </authorList>
    </citation>
    <scope>NUCLEOTIDE SEQUENCE [LARGE SCALE GENOMIC DNA]</scope>
    <source>
        <strain evidence="3 4">SCRP249</strain>
        <strain evidence="2 5">SCRP324</strain>
    </source>
</reference>
<feature type="compositionally biased region" description="Basic and acidic residues" evidence="1">
    <location>
        <begin position="48"/>
        <end position="58"/>
    </location>
</feature>
<evidence type="ECO:0000313" key="5">
    <source>
        <dbReference type="Proteomes" id="UP000435112"/>
    </source>
</evidence>
<dbReference type="EMBL" id="QXFU01002275">
    <property type="protein sequence ID" value="KAE8988004.1"/>
    <property type="molecule type" value="Genomic_DNA"/>
</dbReference>
<organism evidence="2 5">
    <name type="scientific">Phytophthora rubi</name>
    <dbReference type="NCBI Taxonomy" id="129364"/>
    <lineage>
        <taxon>Eukaryota</taxon>
        <taxon>Sar</taxon>
        <taxon>Stramenopiles</taxon>
        <taxon>Oomycota</taxon>
        <taxon>Peronosporomycetes</taxon>
        <taxon>Peronosporales</taxon>
        <taxon>Peronosporaceae</taxon>
        <taxon>Phytophthora</taxon>
    </lineage>
</organism>
<evidence type="ECO:0000313" key="2">
    <source>
        <dbReference type="EMBL" id="KAE8988004.1"/>
    </source>
</evidence>
<sequence length="333" mass="36365">MQEGERKEAGRGSASWASRRVQGLPPEETKSLDEVKREARKANAAKRKAPEEKKKLAATEEQSSPGPDVQDAHQVLLDDGRDEDPPDDVVSVIAGEEELKTPALGMPEDEVKILEDPARSLEGTPNEVPLVVDGISDSPQPDEEVEVLLECDVVLLDKAPLVKAEKPLVTVQEDKELPGVDPAVLVLETPGPRPVETPRRDLGVRVAEIQARDYVAEQVRYWERAPSGRISPPSVEYTLPAVTLDTTGWQTAVLATSGYLQDWSLSATSEDAWVVELLPERRMPAMAQDLTGATIPPGLSSPRESVAALQTLLCETGFEFTNLVPEWFKTRAS</sequence>
<evidence type="ECO:0000313" key="4">
    <source>
        <dbReference type="Proteomes" id="UP000429607"/>
    </source>
</evidence>
<evidence type="ECO:0000256" key="1">
    <source>
        <dbReference type="SAM" id="MobiDB-lite"/>
    </source>
</evidence>
<name>A0A6A3J6Y1_9STRA</name>
<comment type="caution">
    <text evidence="2">The sequence shown here is derived from an EMBL/GenBank/DDBJ whole genome shotgun (WGS) entry which is preliminary data.</text>
</comment>
<dbReference type="Proteomes" id="UP000435112">
    <property type="component" value="Unassembled WGS sequence"/>
</dbReference>
<protein>
    <submittedName>
        <fullName evidence="2">Uncharacterized protein</fullName>
    </submittedName>
</protein>
<evidence type="ECO:0000313" key="3">
    <source>
        <dbReference type="EMBL" id="KAE8991529.1"/>
    </source>
</evidence>
<dbReference type="EMBL" id="QXFV01002185">
    <property type="protein sequence ID" value="KAE8991529.1"/>
    <property type="molecule type" value="Genomic_DNA"/>
</dbReference>
<feature type="compositionally biased region" description="Basic and acidic residues" evidence="1">
    <location>
        <begin position="1"/>
        <end position="10"/>
    </location>
</feature>
<accession>A0A6A3J6Y1</accession>
<gene>
    <name evidence="3" type="ORF">PR001_g21198</name>
    <name evidence="2" type="ORF">PR002_g21895</name>
</gene>
<dbReference type="Proteomes" id="UP000429607">
    <property type="component" value="Unassembled WGS sequence"/>
</dbReference>
<feature type="compositionally biased region" description="Basic and acidic residues" evidence="1">
    <location>
        <begin position="27"/>
        <end position="41"/>
    </location>
</feature>
<proteinExistence type="predicted"/>
<dbReference type="AlphaFoldDB" id="A0A6A3J6Y1"/>
<feature type="region of interest" description="Disordered" evidence="1">
    <location>
        <begin position="1"/>
        <end position="88"/>
    </location>
</feature>